<organism evidence="6">
    <name type="scientific">Dunaliella tertiolecta</name>
    <name type="common">Green alga</name>
    <dbReference type="NCBI Taxonomy" id="3047"/>
    <lineage>
        <taxon>Eukaryota</taxon>
        <taxon>Viridiplantae</taxon>
        <taxon>Chlorophyta</taxon>
        <taxon>core chlorophytes</taxon>
        <taxon>Chlorophyceae</taxon>
        <taxon>CS clade</taxon>
        <taxon>Chlamydomonadales</taxon>
        <taxon>Dunaliellaceae</taxon>
        <taxon>Dunaliella</taxon>
    </lineage>
</organism>
<feature type="compositionally biased region" description="Polar residues" evidence="5">
    <location>
        <begin position="352"/>
        <end position="364"/>
    </location>
</feature>
<dbReference type="Pfam" id="PF09742">
    <property type="entry name" value="Dymeclin"/>
    <property type="match status" value="1"/>
</dbReference>
<dbReference type="InterPro" id="IPR019142">
    <property type="entry name" value="Dymeclin"/>
</dbReference>
<evidence type="ECO:0000313" key="6">
    <source>
        <dbReference type="EMBL" id="CAE0491921.1"/>
    </source>
</evidence>
<evidence type="ECO:0000256" key="1">
    <source>
        <dbReference type="ARBA" id="ARBA00010603"/>
    </source>
</evidence>
<name>A0A7S3VLV0_DUNTE</name>
<feature type="region of interest" description="Disordered" evidence="5">
    <location>
        <begin position="659"/>
        <end position="681"/>
    </location>
</feature>
<dbReference type="GO" id="GO:0007030">
    <property type="term" value="P:Golgi organization"/>
    <property type="evidence" value="ECO:0007669"/>
    <property type="project" value="TreeGrafter"/>
</dbReference>
<reference evidence="6" key="1">
    <citation type="submission" date="2021-01" db="EMBL/GenBank/DDBJ databases">
        <authorList>
            <person name="Corre E."/>
            <person name="Pelletier E."/>
            <person name="Niang G."/>
            <person name="Scheremetjew M."/>
            <person name="Finn R."/>
            <person name="Kale V."/>
            <person name="Holt S."/>
            <person name="Cochrane G."/>
            <person name="Meng A."/>
            <person name="Brown T."/>
            <person name="Cohen L."/>
        </authorList>
    </citation>
    <scope>NUCLEOTIDE SEQUENCE</scope>
    <source>
        <strain evidence="6">CCMP1320</strain>
    </source>
</reference>
<feature type="region of interest" description="Disordered" evidence="5">
    <location>
        <begin position="1"/>
        <end position="20"/>
    </location>
</feature>
<dbReference type="AlphaFoldDB" id="A0A7S3VLV0"/>
<gene>
    <name evidence="6" type="ORF">DTER00134_LOCUS6994</name>
</gene>
<comment type="similarity">
    <text evidence="1">Belongs to the dymeclin family.</text>
</comment>
<dbReference type="EMBL" id="HBIP01012332">
    <property type="protein sequence ID" value="CAE0491921.1"/>
    <property type="molecule type" value="Transcribed_RNA"/>
</dbReference>
<protein>
    <recommendedName>
        <fullName evidence="2">Dymeclin</fullName>
    </recommendedName>
</protein>
<feature type="region of interest" description="Disordered" evidence="5">
    <location>
        <begin position="338"/>
        <end position="385"/>
    </location>
</feature>
<dbReference type="PANTHER" id="PTHR12895">
    <property type="entry name" value="DYMECLIN"/>
    <property type="match status" value="1"/>
</dbReference>
<accession>A0A7S3VLV0</accession>
<dbReference type="GO" id="GO:0005794">
    <property type="term" value="C:Golgi apparatus"/>
    <property type="evidence" value="ECO:0007669"/>
    <property type="project" value="TreeGrafter"/>
</dbReference>
<evidence type="ECO:0000256" key="5">
    <source>
        <dbReference type="SAM" id="MobiDB-lite"/>
    </source>
</evidence>
<evidence type="ECO:0000256" key="2">
    <source>
        <dbReference type="ARBA" id="ARBA00015736"/>
    </source>
</evidence>
<evidence type="ECO:0000256" key="4">
    <source>
        <dbReference type="ARBA" id="ARBA00023288"/>
    </source>
</evidence>
<keyword evidence="3" id="KW-0519">Myristate</keyword>
<dbReference type="PANTHER" id="PTHR12895:SF9">
    <property type="entry name" value="DYMECLIN"/>
    <property type="match status" value="1"/>
</dbReference>
<proteinExistence type="inferred from homology"/>
<feature type="compositionally biased region" description="Polar residues" evidence="5">
    <location>
        <begin position="1"/>
        <end position="10"/>
    </location>
</feature>
<feature type="region of interest" description="Disordered" evidence="5">
    <location>
        <begin position="409"/>
        <end position="440"/>
    </location>
</feature>
<feature type="compositionally biased region" description="Low complexity" evidence="5">
    <location>
        <begin position="410"/>
        <end position="440"/>
    </location>
</feature>
<sequence>MGASQSTAGSPPSHELLERLSGNQPVPHQDVFWKQLLFMAFPTPLASHSPEEVQAKLAPYCQQLLVFNPLTHNFQSLVLHSIVLLHDARSGKNQRPAANALRLLGSVVKAASETGNAASIIPALFEITPSVPIPKELVTQENQLIKVLMRRVMATLMELELSEANHVLLYEAVQLLLVSASSQVFCPVVVSPVGNHPMLEAMLIQHQFAPQVMQRLLQLLIRRPPPPSDGSLYLGRTTSGVTRLAKSAASTLLWLPAATYSSLAAVAGAVVGASASAEPAFARPPSPLAEASLLLILVLCYSSNPRLDVTEGEGMASATPAANPFQMALHSLLDAGDASNADLEGGGGGVPSISSDQRRQSNTGDPVAAFKATHPSSPQAPPPPQARIDFGALFIGLASALASTVQAEHSSSTSASGTGSSNSSTAAAHPTGSSPEAPAAAAAGASGVDATTAGVGAGVEAAALLAYSLLHGCTSFREYVLSRTDVELLVVPLLRHMYGAASNKQHTSFMYMLQILLLLLSQDPSFASNIHLVALPGGAPWYKEQRLTVAKGHSGGAGVGYGGLSLGSLVVIVLLRTIASGLSGGRQASDLAVPTNALAALANLAPYMAHLHVHAAQRLVSLLQVLAKRHARLHARLSVSSPAAQAPLPLAAAATAVAQKGQDSAQEGGGVQPVGDKTGRS</sequence>
<keyword evidence="4" id="KW-0449">Lipoprotein</keyword>
<evidence type="ECO:0000256" key="3">
    <source>
        <dbReference type="ARBA" id="ARBA00022707"/>
    </source>
</evidence>